<dbReference type="InterPro" id="IPR011766">
    <property type="entry name" value="TPP_enzyme_TPP-bd"/>
</dbReference>
<dbReference type="GO" id="GO:0000287">
    <property type="term" value="F:magnesium ion binding"/>
    <property type="evidence" value="ECO:0007669"/>
    <property type="project" value="UniProtKB-ARBA"/>
</dbReference>
<dbReference type="EMBL" id="SMKI01000491">
    <property type="protein sequence ID" value="TDC65175.1"/>
    <property type="molecule type" value="Genomic_DNA"/>
</dbReference>
<dbReference type="CDD" id="cd00568">
    <property type="entry name" value="TPP_enzymes"/>
    <property type="match status" value="1"/>
</dbReference>
<feature type="non-terminal residue" evidence="3">
    <location>
        <position position="1"/>
    </location>
</feature>
<dbReference type="GO" id="GO:0030976">
    <property type="term" value="F:thiamine pyrophosphate binding"/>
    <property type="evidence" value="ECO:0007669"/>
    <property type="project" value="InterPro"/>
</dbReference>
<proteinExistence type="predicted"/>
<feature type="domain" description="Thiamine pyrophosphate enzyme TPP-binding" evidence="2">
    <location>
        <begin position="42"/>
        <end position="106"/>
    </location>
</feature>
<dbReference type="AlphaFoldDB" id="A0A4V2Y0J9"/>
<dbReference type="Pfam" id="PF02775">
    <property type="entry name" value="TPP_enzyme_C"/>
    <property type="match status" value="1"/>
</dbReference>
<protein>
    <recommendedName>
        <fullName evidence="2">Thiamine pyrophosphate enzyme TPP-binding domain-containing protein</fullName>
    </recommendedName>
</protein>
<evidence type="ECO:0000313" key="3">
    <source>
        <dbReference type="EMBL" id="TDC65175.1"/>
    </source>
</evidence>
<gene>
    <name evidence="3" type="ORF">E1283_30845</name>
</gene>
<keyword evidence="4" id="KW-1185">Reference proteome</keyword>
<feature type="region of interest" description="Disordered" evidence="1">
    <location>
        <begin position="1"/>
        <end position="35"/>
    </location>
</feature>
<dbReference type="Gene3D" id="3.40.50.970">
    <property type="match status" value="1"/>
</dbReference>
<name>A0A4V2Y0J9_9ACTN</name>
<dbReference type="InterPro" id="IPR029061">
    <property type="entry name" value="THDP-binding"/>
</dbReference>
<dbReference type="Proteomes" id="UP000295345">
    <property type="component" value="Unassembled WGS sequence"/>
</dbReference>
<evidence type="ECO:0000256" key="1">
    <source>
        <dbReference type="SAM" id="MobiDB-lite"/>
    </source>
</evidence>
<evidence type="ECO:0000259" key="2">
    <source>
        <dbReference type="Pfam" id="PF02775"/>
    </source>
</evidence>
<dbReference type="SUPFAM" id="SSF52518">
    <property type="entry name" value="Thiamin diphosphate-binding fold (THDP-binding)"/>
    <property type="match status" value="1"/>
</dbReference>
<evidence type="ECO:0000313" key="4">
    <source>
        <dbReference type="Proteomes" id="UP000295345"/>
    </source>
</evidence>
<comment type="caution">
    <text evidence="3">The sequence shown here is derived from an EMBL/GenBank/DDBJ whole genome shotgun (WGS) entry which is preliminary data.</text>
</comment>
<reference evidence="3 4" key="1">
    <citation type="submission" date="2019-03" db="EMBL/GenBank/DDBJ databases">
        <title>Draft genome sequences of novel Actinobacteria.</title>
        <authorList>
            <person name="Sahin N."/>
            <person name="Ay H."/>
            <person name="Saygin H."/>
        </authorList>
    </citation>
    <scope>NUCLEOTIDE SEQUENCE [LARGE SCALE GENOMIC DNA]</scope>
    <source>
        <strain evidence="3 4">DSM 41900</strain>
    </source>
</reference>
<organism evidence="3 4">
    <name type="scientific">Streptomyces hainanensis</name>
    <dbReference type="NCBI Taxonomy" id="402648"/>
    <lineage>
        <taxon>Bacteria</taxon>
        <taxon>Bacillati</taxon>
        <taxon>Actinomycetota</taxon>
        <taxon>Actinomycetes</taxon>
        <taxon>Kitasatosporales</taxon>
        <taxon>Streptomycetaceae</taxon>
        <taxon>Streptomyces</taxon>
    </lineage>
</organism>
<sequence length="134" mass="14365">GAGAARRPPAGRHRDRHARPEPGGRGGARRPGRAGAGAALRGLGWIKMLQHLYTERRYFGVDPGPIDAVAVALACGVEGHRITSLTQLEEVTRSFTERPRPVYLDIEVPHLIDHVPPVAAWDGGLAGAGERPVY</sequence>
<accession>A0A4V2Y0J9</accession>
<dbReference type="GO" id="GO:0003824">
    <property type="term" value="F:catalytic activity"/>
    <property type="evidence" value="ECO:0007669"/>
    <property type="project" value="InterPro"/>
</dbReference>